<sequence length="175" mass="20160">MMNNQPPPSSLRQHLSNNNRNQKAATTPNRSRVSSRKASLVGRYRSYRNAQIGLVKEQKKLICLVSQGCHDRAQETNQSVALRWFNSKQIPYTTVDGMDPNQRQKRNELFDISGLRGNYPQFFFEYQNGTIQYLGNFSTLERLNESSNLPLEVLSRHVEIETFDKIFGSVVASFR</sequence>
<dbReference type="AlphaFoldDB" id="A0A7S2LZT5"/>
<name>A0A7S2LZT5_9STRA</name>
<evidence type="ECO:0000256" key="1">
    <source>
        <dbReference type="SAM" id="MobiDB-lite"/>
    </source>
</evidence>
<protein>
    <recommendedName>
        <fullName evidence="3">Glutaredoxin domain-containing protein</fullName>
    </recommendedName>
</protein>
<accession>A0A7S2LZT5</accession>
<dbReference type="EMBL" id="HBGZ01025425">
    <property type="protein sequence ID" value="CAD9621228.1"/>
    <property type="molecule type" value="Transcribed_RNA"/>
</dbReference>
<dbReference type="Gene3D" id="3.40.30.10">
    <property type="entry name" value="Glutaredoxin"/>
    <property type="match status" value="1"/>
</dbReference>
<feature type="region of interest" description="Disordered" evidence="1">
    <location>
        <begin position="1"/>
        <end position="40"/>
    </location>
</feature>
<gene>
    <name evidence="2" type="ORF">SMAR0320_LOCUS18082</name>
</gene>
<evidence type="ECO:0000313" key="2">
    <source>
        <dbReference type="EMBL" id="CAD9621228.1"/>
    </source>
</evidence>
<organism evidence="2">
    <name type="scientific">Skeletonema marinoi</name>
    <dbReference type="NCBI Taxonomy" id="267567"/>
    <lineage>
        <taxon>Eukaryota</taxon>
        <taxon>Sar</taxon>
        <taxon>Stramenopiles</taxon>
        <taxon>Ochrophyta</taxon>
        <taxon>Bacillariophyta</taxon>
        <taxon>Coscinodiscophyceae</taxon>
        <taxon>Thalassiosirophycidae</taxon>
        <taxon>Thalassiosirales</taxon>
        <taxon>Skeletonemataceae</taxon>
        <taxon>Skeletonema</taxon>
        <taxon>Skeletonema marinoi-dohrnii complex</taxon>
    </lineage>
</organism>
<proteinExistence type="predicted"/>
<evidence type="ECO:0008006" key="3">
    <source>
        <dbReference type="Google" id="ProtNLM"/>
    </source>
</evidence>
<reference evidence="2" key="1">
    <citation type="submission" date="2021-01" db="EMBL/GenBank/DDBJ databases">
        <authorList>
            <person name="Corre E."/>
            <person name="Pelletier E."/>
            <person name="Niang G."/>
            <person name="Scheremetjew M."/>
            <person name="Finn R."/>
            <person name="Kale V."/>
            <person name="Holt S."/>
            <person name="Cochrane G."/>
            <person name="Meng A."/>
            <person name="Brown T."/>
            <person name="Cohen L."/>
        </authorList>
    </citation>
    <scope>NUCLEOTIDE SEQUENCE</scope>
    <source>
        <strain evidence="2">SM1012Den-03</strain>
    </source>
</reference>
<feature type="compositionally biased region" description="Polar residues" evidence="1">
    <location>
        <begin position="10"/>
        <end position="32"/>
    </location>
</feature>